<feature type="domain" description="Peptidase S8/S53" evidence="6">
    <location>
        <begin position="36"/>
        <end position="257"/>
    </location>
</feature>
<dbReference type="PANTHER" id="PTHR43806">
    <property type="entry name" value="PEPTIDASE S8"/>
    <property type="match status" value="1"/>
</dbReference>
<proteinExistence type="inferred from homology"/>
<name>A0ABR7G9Q4_9FIRM</name>
<comment type="similarity">
    <text evidence="1 5">Belongs to the peptidase S8 family.</text>
</comment>
<evidence type="ECO:0000313" key="7">
    <source>
        <dbReference type="EMBL" id="MBC5683526.1"/>
    </source>
</evidence>
<dbReference type="RefSeq" id="WP_186865000.1">
    <property type="nucleotide sequence ID" value="NZ_JACOPE010000001.1"/>
</dbReference>
<dbReference type="InterPro" id="IPR050131">
    <property type="entry name" value="Peptidase_S8_subtilisin-like"/>
</dbReference>
<evidence type="ECO:0000256" key="3">
    <source>
        <dbReference type="ARBA" id="ARBA00022801"/>
    </source>
</evidence>
<dbReference type="InterPro" id="IPR015500">
    <property type="entry name" value="Peptidase_S8_subtilisin-rel"/>
</dbReference>
<dbReference type="Proteomes" id="UP000631576">
    <property type="component" value="Unassembled WGS sequence"/>
</dbReference>
<keyword evidence="8" id="KW-1185">Reference proteome</keyword>
<reference evidence="7 8" key="1">
    <citation type="submission" date="2020-08" db="EMBL/GenBank/DDBJ databases">
        <title>Genome public.</title>
        <authorList>
            <person name="Liu C."/>
            <person name="Sun Q."/>
        </authorList>
    </citation>
    <scope>NUCLEOTIDE SEQUENCE [LARGE SCALE GENOMIC DNA]</scope>
    <source>
        <strain evidence="7 8">NSJ-13</strain>
    </source>
</reference>
<dbReference type="PROSITE" id="PS51892">
    <property type="entry name" value="SUBTILASE"/>
    <property type="match status" value="1"/>
</dbReference>
<dbReference type="InterPro" id="IPR000209">
    <property type="entry name" value="Peptidase_S8/S53_dom"/>
</dbReference>
<feature type="active site" description="Charge relay system" evidence="5">
    <location>
        <position position="227"/>
    </location>
</feature>
<dbReference type="PANTHER" id="PTHR43806:SF11">
    <property type="entry name" value="CEREVISIN-RELATED"/>
    <property type="match status" value="1"/>
</dbReference>
<dbReference type="PROSITE" id="PS51257">
    <property type="entry name" value="PROKAR_LIPOPROTEIN"/>
    <property type="match status" value="1"/>
</dbReference>
<dbReference type="SUPFAM" id="SSF52743">
    <property type="entry name" value="Subtilisin-like"/>
    <property type="match status" value="1"/>
</dbReference>
<organism evidence="7 8">
    <name type="scientific">Ruminococcus hominis</name>
    <dbReference type="NCBI Taxonomy" id="2763065"/>
    <lineage>
        <taxon>Bacteria</taxon>
        <taxon>Bacillati</taxon>
        <taxon>Bacillota</taxon>
        <taxon>Clostridia</taxon>
        <taxon>Eubacteriales</taxon>
        <taxon>Oscillospiraceae</taxon>
        <taxon>Ruminococcus</taxon>
    </lineage>
</organism>
<dbReference type="EMBL" id="JACOPE010000001">
    <property type="protein sequence ID" value="MBC5683526.1"/>
    <property type="molecule type" value="Genomic_DNA"/>
</dbReference>
<evidence type="ECO:0000313" key="8">
    <source>
        <dbReference type="Proteomes" id="UP000631576"/>
    </source>
</evidence>
<feature type="active site" description="Charge relay system" evidence="5">
    <location>
        <position position="42"/>
    </location>
</feature>
<feature type="active site" description="Charge relay system" evidence="5">
    <location>
        <position position="74"/>
    </location>
</feature>
<comment type="caution">
    <text evidence="7">The sequence shown here is derived from an EMBL/GenBank/DDBJ whole genome shotgun (WGS) entry which is preliminary data.</text>
</comment>
<dbReference type="PROSITE" id="PS00136">
    <property type="entry name" value="SUBTILASE_ASP"/>
    <property type="match status" value="1"/>
</dbReference>
<keyword evidence="3 5" id="KW-0378">Hydrolase</keyword>
<accession>A0ABR7G9Q4</accession>
<keyword evidence="4 5" id="KW-0720">Serine protease</keyword>
<gene>
    <name evidence="7" type="ORF">H8S40_08080</name>
</gene>
<dbReference type="PRINTS" id="PR00723">
    <property type="entry name" value="SUBTILISIN"/>
</dbReference>
<dbReference type="Pfam" id="PF00082">
    <property type="entry name" value="Peptidase_S8"/>
    <property type="match status" value="1"/>
</dbReference>
<dbReference type="InterPro" id="IPR023827">
    <property type="entry name" value="Peptidase_S8_Asp-AS"/>
</dbReference>
<evidence type="ECO:0000259" key="6">
    <source>
        <dbReference type="Pfam" id="PF00082"/>
    </source>
</evidence>
<dbReference type="Gene3D" id="3.40.50.200">
    <property type="entry name" value="Peptidase S8/S53 domain"/>
    <property type="match status" value="1"/>
</dbReference>
<evidence type="ECO:0000256" key="2">
    <source>
        <dbReference type="ARBA" id="ARBA00022670"/>
    </source>
</evidence>
<evidence type="ECO:0000256" key="1">
    <source>
        <dbReference type="ARBA" id="ARBA00011073"/>
    </source>
</evidence>
<sequence length="258" mass="28032">MNAKNYKKYRIIVILMVVIMALLFQGCGKQKTKVSVRVAVIDTGISTNAISKEHIAKGKNYVDTKLSTEDTYGHGTAVASIILKEAKNTQIVPLVSNVFENGKIKQVDNDTLAQMIRDAVDIYHCRVINLSAGLVLDKESVRRAVEYAEKKNVLIIASAGNDYAENGAVRYYPAAYESVLAVGALNKDGTEIAAFSQRGEWVDVYTVGEQVEIKTLSGNTSVGDGTSYSAAKMTGQAALKIENDAEITVDELKKMLSN</sequence>
<evidence type="ECO:0000256" key="4">
    <source>
        <dbReference type="ARBA" id="ARBA00022825"/>
    </source>
</evidence>
<keyword evidence="2 5" id="KW-0645">Protease</keyword>
<evidence type="ECO:0000256" key="5">
    <source>
        <dbReference type="PROSITE-ProRule" id="PRU01240"/>
    </source>
</evidence>
<dbReference type="CDD" id="cd00306">
    <property type="entry name" value="Peptidases_S8_S53"/>
    <property type="match status" value="1"/>
</dbReference>
<dbReference type="InterPro" id="IPR036852">
    <property type="entry name" value="Peptidase_S8/S53_dom_sf"/>
</dbReference>
<protein>
    <submittedName>
        <fullName evidence="7">S8/S53 family peptidase</fullName>
    </submittedName>
</protein>